<gene>
    <name evidence="1" type="ORF">GCM10015535_34670</name>
</gene>
<organism evidence="1 2">
    <name type="scientific">Streptomyces gelaticus</name>
    <dbReference type="NCBI Taxonomy" id="285446"/>
    <lineage>
        <taxon>Bacteria</taxon>
        <taxon>Bacillati</taxon>
        <taxon>Actinomycetota</taxon>
        <taxon>Actinomycetes</taxon>
        <taxon>Kitasatosporales</taxon>
        <taxon>Streptomycetaceae</taxon>
        <taxon>Streptomyces</taxon>
    </lineage>
</organism>
<evidence type="ECO:0008006" key="3">
    <source>
        <dbReference type="Google" id="ProtNLM"/>
    </source>
</evidence>
<dbReference type="RefSeq" id="WP_189544625.1">
    <property type="nucleotide sequence ID" value="NZ_BMTF01000010.1"/>
</dbReference>
<dbReference type="EMBL" id="BMTF01000010">
    <property type="protein sequence ID" value="GGV86469.1"/>
    <property type="molecule type" value="Genomic_DNA"/>
</dbReference>
<protein>
    <recommendedName>
        <fullName evidence="3">Helicase XPB/Ssl2 N-terminal domain-containing protein</fullName>
    </recommendedName>
</protein>
<name>A0ABQ2W2I8_9ACTN</name>
<accession>A0ABQ2W2I8</accession>
<evidence type="ECO:0000313" key="1">
    <source>
        <dbReference type="EMBL" id="GGV86469.1"/>
    </source>
</evidence>
<evidence type="ECO:0000313" key="2">
    <source>
        <dbReference type="Proteomes" id="UP000660675"/>
    </source>
</evidence>
<keyword evidence="2" id="KW-1185">Reference proteome</keyword>
<proteinExistence type="predicted"/>
<reference evidence="2" key="1">
    <citation type="journal article" date="2019" name="Int. J. Syst. Evol. Microbiol.">
        <title>The Global Catalogue of Microorganisms (GCM) 10K type strain sequencing project: providing services to taxonomists for standard genome sequencing and annotation.</title>
        <authorList>
            <consortium name="The Broad Institute Genomics Platform"/>
            <consortium name="The Broad Institute Genome Sequencing Center for Infectious Disease"/>
            <person name="Wu L."/>
            <person name="Ma J."/>
        </authorList>
    </citation>
    <scope>NUCLEOTIDE SEQUENCE [LARGE SCALE GENOMIC DNA]</scope>
    <source>
        <strain evidence="2">JCM 4376</strain>
    </source>
</reference>
<comment type="caution">
    <text evidence="1">The sequence shown here is derived from an EMBL/GenBank/DDBJ whole genome shotgun (WGS) entry which is preliminary data.</text>
</comment>
<sequence length="405" mass="45583">MTTAPRLMNFPEERVLEDAAFGQGVVPTRLYALLLPVWKVEIRADITEGEAFFLIDRFLERGLRHGSLDTVDELAAFFALDRALVAQAVRFLTAIGHTQEGPGGQLHLTPLGQRSVDDDIRYVVTRQDRRQLYFEALSCGPLTRAHYDDEVVTLLSAEEMDRAQRSKHYPRFTPVAVASGFDRSALDRLKSRKDRARFNLPVALNAVECLSETLLFLPVYLVRGRERLLVYGQAEAGTAHDPELSALCAGTPELINALDNEELDTEADERLLRSARKWLREQGLDAVAPEQDDDGTWSVSLPSSAFGEKGIPVSRIGSYRMAGSRFFRVWCPEETPRKHAFLDRLDQRMGSRRQVTRQEAEELITRLALQLRLEIPDVSLVRSGAERNGLSGLEAQLARLENEKL</sequence>
<dbReference type="Proteomes" id="UP000660675">
    <property type="component" value="Unassembled WGS sequence"/>
</dbReference>